<comment type="catalytic activity">
    <reaction evidence="8">
        <text>L-glutamate + ATP = L-glutamyl 5-phosphate + ADP</text>
        <dbReference type="Rhea" id="RHEA:14877"/>
        <dbReference type="ChEBI" id="CHEBI:29985"/>
        <dbReference type="ChEBI" id="CHEBI:30616"/>
        <dbReference type="ChEBI" id="CHEBI:58274"/>
        <dbReference type="ChEBI" id="CHEBI:456216"/>
        <dbReference type="EC" id="2.7.2.11"/>
    </reaction>
</comment>
<dbReference type="InterPro" id="IPR002478">
    <property type="entry name" value="PUA"/>
</dbReference>
<comment type="similarity">
    <text evidence="8">Belongs to the glutamate 5-kinase family.</text>
</comment>
<evidence type="ECO:0000313" key="11">
    <source>
        <dbReference type="Proteomes" id="UP000430508"/>
    </source>
</evidence>
<dbReference type="InterPro" id="IPR041739">
    <property type="entry name" value="G5K_ProB"/>
</dbReference>
<keyword evidence="4 8" id="KW-0808">Transferase</keyword>
<feature type="binding site" evidence="8">
    <location>
        <position position="137"/>
    </location>
    <ligand>
        <name>substrate</name>
    </ligand>
</feature>
<dbReference type="SUPFAM" id="SSF53633">
    <property type="entry name" value="Carbamate kinase-like"/>
    <property type="match status" value="1"/>
</dbReference>
<sequence>MNTLKRAVLKIGSNSLSLAEGGIDETVIDQLAGVIAELKKQGTDCILVTSGAVAAGMAKMKLKERPKDIVGKQATAAVGQGILIERYSYYFEKYGMSCAQVLLSRIDLVEAEHYRNAKNTLEKLLNFGVVPIINENDTVVFEELCFGDNDRLSALVAGMINADLLVLLTDVDGLFTANPVNNREAVLIPKVENVAEVKNLADGTGSAVGTGGMVTKLKAAEMATRFGTPTFLMNASRIAQIKDIVEGNYPLGTYFPPLKHKLNGKKRWMAYAALSMGTVIIDAGAEKALLHDGKSLLASGVTGIEGFWERKDLIKIVNNRGEEIARGITEFSSEETEKVKGFHSEEIRRLIPEIKAEELVHRDNLTITQEY</sequence>
<feature type="domain" description="PUA" evidence="9">
    <location>
        <begin position="277"/>
        <end position="360"/>
    </location>
</feature>
<reference evidence="10 11" key="1">
    <citation type="submission" date="2019-12" db="EMBL/GenBank/DDBJ databases">
        <title>Sequence classification of anaerobic respiratory reductive dehalogenases: First we see many, then we see few.</title>
        <authorList>
            <person name="Molenda O."/>
            <person name="Puentes Jacome L.A."/>
            <person name="Cao X."/>
            <person name="Nesbo C.L."/>
            <person name="Tang S."/>
            <person name="Morson N."/>
            <person name="Patron J."/>
            <person name="Lomheim L."/>
            <person name="Wishart D.S."/>
            <person name="Edwards E.A."/>
        </authorList>
    </citation>
    <scope>NUCLEOTIDE SEQUENCE [LARGE SCALE GENOMIC DNA]</scope>
    <source>
        <strain evidence="10 11">12DCA</strain>
    </source>
</reference>
<dbReference type="Gene3D" id="2.30.130.10">
    <property type="entry name" value="PUA domain"/>
    <property type="match status" value="1"/>
</dbReference>
<comment type="pathway">
    <text evidence="8">Amino-acid biosynthesis; L-proline biosynthesis; L-glutamate 5-semialdehyde from L-glutamate: step 1/2.</text>
</comment>
<dbReference type="GO" id="GO:0005524">
    <property type="term" value="F:ATP binding"/>
    <property type="evidence" value="ECO:0007669"/>
    <property type="project" value="UniProtKB-KW"/>
</dbReference>
<evidence type="ECO:0000256" key="8">
    <source>
        <dbReference type="HAMAP-Rule" id="MF_00456"/>
    </source>
</evidence>
<dbReference type="EMBL" id="CP046996">
    <property type="protein sequence ID" value="QHA00764.1"/>
    <property type="molecule type" value="Genomic_DNA"/>
</dbReference>
<accession>A0A857DHI6</accession>
<feature type="binding site" evidence="8">
    <location>
        <begin position="210"/>
        <end position="216"/>
    </location>
    <ligand>
        <name>ATP</name>
        <dbReference type="ChEBI" id="CHEBI:30616"/>
    </ligand>
</feature>
<dbReference type="RefSeq" id="WP_019225924.1">
    <property type="nucleotide sequence ID" value="NZ_CP046996.1"/>
</dbReference>
<dbReference type="GO" id="GO:0005829">
    <property type="term" value="C:cytosol"/>
    <property type="evidence" value="ECO:0007669"/>
    <property type="project" value="TreeGrafter"/>
</dbReference>
<keyword evidence="1 8" id="KW-0963">Cytoplasm</keyword>
<dbReference type="InterPro" id="IPR019797">
    <property type="entry name" value="Glutamate_5-kinase_CS"/>
</dbReference>
<feature type="binding site" evidence="8">
    <location>
        <position position="149"/>
    </location>
    <ligand>
        <name>substrate</name>
    </ligand>
</feature>
<dbReference type="SMART" id="SM00359">
    <property type="entry name" value="PUA"/>
    <property type="match status" value="1"/>
</dbReference>
<keyword evidence="6 8" id="KW-0418">Kinase</keyword>
<evidence type="ECO:0000256" key="6">
    <source>
        <dbReference type="ARBA" id="ARBA00022777"/>
    </source>
</evidence>
<keyword evidence="2 8" id="KW-0028">Amino-acid biosynthesis</keyword>
<dbReference type="PROSITE" id="PS50890">
    <property type="entry name" value="PUA"/>
    <property type="match status" value="1"/>
</dbReference>
<dbReference type="InterPro" id="IPR036393">
    <property type="entry name" value="AceGlu_kinase-like_sf"/>
</dbReference>
<proteinExistence type="inferred from homology"/>
<dbReference type="Pfam" id="PF01472">
    <property type="entry name" value="PUA"/>
    <property type="match status" value="1"/>
</dbReference>
<dbReference type="GO" id="GO:0004349">
    <property type="term" value="F:glutamate 5-kinase activity"/>
    <property type="evidence" value="ECO:0007669"/>
    <property type="project" value="UniProtKB-UniRule"/>
</dbReference>
<dbReference type="PANTHER" id="PTHR43654:SF1">
    <property type="entry name" value="ISOPENTENYL PHOSPHATE KINASE"/>
    <property type="match status" value="1"/>
</dbReference>
<protein>
    <recommendedName>
        <fullName evidence="8">Glutamate 5-kinase</fullName>
        <ecNumber evidence="8">2.7.2.11</ecNumber>
    </recommendedName>
    <alternativeName>
        <fullName evidence="8">Gamma-glutamyl kinase</fullName>
        <shortName evidence="8">GK</shortName>
    </alternativeName>
</protein>
<keyword evidence="5 8" id="KW-0547">Nucleotide-binding</keyword>
<feature type="binding site" evidence="8">
    <location>
        <position position="50"/>
    </location>
    <ligand>
        <name>substrate</name>
    </ligand>
</feature>
<name>A0A857DHI6_9FIRM</name>
<evidence type="ECO:0000256" key="5">
    <source>
        <dbReference type="ARBA" id="ARBA00022741"/>
    </source>
</evidence>
<dbReference type="GO" id="GO:0055129">
    <property type="term" value="P:L-proline biosynthetic process"/>
    <property type="evidence" value="ECO:0007669"/>
    <property type="project" value="UniProtKB-UniRule"/>
</dbReference>
<dbReference type="InterPro" id="IPR001057">
    <property type="entry name" value="Glu/AcGlu_kinase"/>
</dbReference>
<dbReference type="InterPro" id="IPR001048">
    <property type="entry name" value="Asp/Glu/Uridylate_kinase"/>
</dbReference>
<dbReference type="NCBIfam" id="TIGR01027">
    <property type="entry name" value="proB"/>
    <property type="match status" value="1"/>
</dbReference>
<dbReference type="GO" id="GO:0003723">
    <property type="term" value="F:RNA binding"/>
    <property type="evidence" value="ECO:0007669"/>
    <property type="project" value="InterPro"/>
</dbReference>
<keyword evidence="3 8" id="KW-0641">Proline biosynthesis</keyword>
<evidence type="ECO:0000256" key="1">
    <source>
        <dbReference type="ARBA" id="ARBA00022490"/>
    </source>
</evidence>
<dbReference type="PANTHER" id="PTHR43654">
    <property type="entry name" value="GLUTAMATE 5-KINASE"/>
    <property type="match status" value="1"/>
</dbReference>
<dbReference type="HAMAP" id="MF_00456">
    <property type="entry name" value="ProB"/>
    <property type="match status" value="1"/>
</dbReference>
<dbReference type="Gene3D" id="3.40.1160.10">
    <property type="entry name" value="Acetylglutamate kinase-like"/>
    <property type="match status" value="1"/>
</dbReference>
<dbReference type="InterPro" id="IPR011529">
    <property type="entry name" value="Glu_5kinase"/>
</dbReference>
<feature type="binding site" evidence="8">
    <location>
        <position position="10"/>
    </location>
    <ligand>
        <name>ATP</name>
        <dbReference type="ChEBI" id="CHEBI:30616"/>
    </ligand>
</feature>
<dbReference type="PIRSF" id="PIRSF000729">
    <property type="entry name" value="GK"/>
    <property type="match status" value="1"/>
</dbReference>
<gene>
    <name evidence="8" type="primary">proB</name>
    <name evidence="10" type="ORF">GQ588_09025</name>
</gene>
<evidence type="ECO:0000256" key="3">
    <source>
        <dbReference type="ARBA" id="ARBA00022650"/>
    </source>
</evidence>
<evidence type="ECO:0000313" key="10">
    <source>
        <dbReference type="EMBL" id="QHA00764.1"/>
    </source>
</evidence>
<dbReference type="EC" id="2.7.2.11" evidence="8"/>
<dbReference type="Proteomes" id="UP000430508">
    <property type="component" value="Chromosome"/>
</dbReference>
<evidence type="ECO:0000256" key="2">
    <source>
        <dbReference type="ARBA" id="ARBA00022605"/>
    </source>
</evidence>
<comment type="function">
    <text evidence="8">Catalyzes the transfer of a phosphate group to glutamate to form L-glutamate 5-phosphate.</text>
</comment>
<evidence type="ECO:0000256" key="4">
    <source>
        <dbReference type="ARBA" id="ARBA00022679"/>
    </source>
</evidence>
<dbReference type="Pfam" id="PF00696">
    <property type="entry name" value="AA_kinase"/>
    <property type="match status" value="1"/>
</dbReference>
<dbReference type="AlphaFoldDB" id="A0A857DHI6"/>
<dbReference type="UniPathway" id="UPA00098">
    <property type="reaction ID" value="UER00359"/>
</dbReference>
<organism evidence="10 11">
    <name type="scientific">Dehalobacter restrictus</name>
    <dbReference type="NCBI Taxonomy" id="55583"/>
    <lineage>
        <taxon>Bacteria</taxon>
        <taxon>Bacillati</taxon>
        <taxon>Bacillota</taxon>
        <taxon>Clostridia</taxon>
        <taxon>Eubacteriales</taxon>
        <taxon>Desulfitobacteriaceae</taxon>
        <taxon>Dehalobacter</taxon>
    </lineage>
</organism>
<evidence type="ECO:0000256" key="7">
    <source>
        <dbReference type="ARBA" id="ARBA00022840"/>
    </source>
</evidence>
<keyword evidence="7 8" id="KW-0067">ATP-binding</keyword>
<dbReference type="CDD" id="cd04242">
    <property type="entry name" value="AAK_G5K_ProB"/>
    <property type="match status" value="1"/>
</dbReference>
<dbReference type="InterPro" id="IPR036974">
    <property type="entry name" value="PUA_sf"/>
</dbReference>
<dbReference type="InterPro" id="IPR015947">
    <property type="entry name" value="PUA-like_sf"/>
</dbReference>
<dbReference type="SUPFAM" id="SSF88697">
    <property type="entry name" value="PUA domain-like"/>
    <property type="match status" value="1"/>
</dbReference>
<feature type="binding site" evidence="8">
    <location>
        <begin position="169"/>
        <end position="170"/>
    </location>
    <ligand>
        <name>ATP</name>
        <dbReference type="ChEBI" id="CHEBI:30616"/>
    </ligand>
</feature>
<comment type="subcellular location">
    <subcellularLocation>
        <location evidence="8">Cytoplasm</location>
    </subcellularLocation>
</comment>
<dbReference type="CDD" id="cd21157">
    <property type="entry name" value="PUA_G5K"/>
    <property type="match status" value="1"/>
</dbReference>
<dbReference type="FunFam" id="3.40.1160.10:FF:000018">
    <property type="entry name" value="Glutamate 5-kinase"/>
    <property type="match status" value="1"/>
</dbReference>
<dbReference type="PRINTS" id="PR00474">
    <property type="entry name" value="GLU5KINASE"/>
</dbReference>
<dbReference type="InterPro" id="IPR005715">
    <property type="entry name" value="Glu_5kinase/COase_Synthase"/>
</dbReference>
<dbReference type="PROSITE" id="PS00902">
    <property type="entry name" value="GLUTAMATE_5_KINASE"/>
    <property type="match status" value="1"/>
</dbReference>
<evidence type="ECO:0000259" key="9">
    <source>
        <dbReference type="SMART" id="SM00359"/>
    </source>
</evidence>